<dbReference type="RefSeq" id="WP_130687975.1">
    <property type="nucleotide sequence ID" value="NZ_SIKX01000001.1"/>
</dbReference>
<reference evidence="2 3" key="1">
    <citation type="submission" date="2019-02" db="EMBL/GenBank/DDBJ databases">
        <title>The genomic architecture of introgression among sibling species of bacteria.</title>
        <authorList>
            <person name="Cavassim M.I.A."/>
            <person name="Moeskjaer S."/>
            <person name="Moslemi C."/>
            <person name="Fields B."/>
            <person name="Bachmann A."/>
            <person name="Vilhjalmsson B."/>
            <person name="Schierup M.H."/>
            <person name="Young J.P.W."/>
            <person name="Andersen S.U."/>
        </authorList>
    </citation>
    <scope>NUCLEOTIDE SEQUENCE [LARGE SCALE GENOMIC DNA]</scope>
    <source>
        <strain evidence="2 3">SM42</strain>
    </source>
</reference>
<accession>A0AAE8U1A5</accession>
<gene>
    <name evidence="2" type="ORF">ELG94_06000</name>
</gene>
<dbReference type="Proteomes" id="UP000291892">
    <property type="component" value="Unassembled WGS sequence"/>
</dbReference>
<feature type="region of interest" description="Disordered" evidence="1">
    <location>
        <begin position="1"/>
        <end position="43"/>
    </location>
</feature>
<dbReference type="EMBL" id="SIKX01000001">
    <property type="protein sequence ID" value="TBF17948.1"/>
    <property type="molecule type" value="Genomic_DNA"/>
</dbReference>
<name>A0AAE8U1A5_9HYPH</name>
<proteinExistence type="predicted"/>
<sequence length="88" mass="9764">MVLKRSEMRGQQGHNSFNRPVKAAVGRNEKSADDSQTETMVSVPPAPHLYGRVIKNAWIPRLEGIVLGRYGGSFQALKQAAPNSREQF</sequence>
<protein>
    <submittedName>
        <fullName evidence="2">Uncharacterized protein</fullName>
    </submittedName>
</protein>
<evidence type="ECO:0000313" key="3">
    <source>
        <dbReference type="Proteomes" id="UP000291892"/>
    </source>
</evidence>
<comment type="caution">
    <text evidence="2">The sequence shown here is derived from an EMBL/GenBank/DDBJ whole genome shotgun (WGS) entry which is preliminary data.</text>
</comment>
<dbReference type="AlphaFoldDB" id="A0AAE8U1A5"/>
<evidence type="ECO:0000256" key="1">
    <source>
        <dbReference type="SAM" id="MobiDB-lite"/>
    </source>
</evidence>
<organism evidence="2 3">
    <name type="scientific">Rhizobium ruizarguesonis</name>
    <dbReference type="NCBI Taxonomy" id="2081791"/>
    <lineage>
        <taxon>Bacteria</taxon>
        <taxon>Pseudomonadati</taxon>
        <taxon>Pseudomonadota</taxon>
        <taxon>Alphaproteobacteria</taxon>
        <taxon>Hyphomicrobiales</taxon>
        <taxon>Rhizobiaceae</taxon>
        <taxon>Rhizobium/Agrobacterium group</taxon>
        <taxon>Rhizobium</taxon>
    </lineage>
</organism>
<evidence type="ECO:0000313" key="2">
    <source>
        <dbReference type="EMBL" id="TBF17948.1"/>
    </source>
</evidence>